<dbReference type="RefSeq" id="WP_089533944.1">
    <property type="nucleotide sequence ID" value="NZ_CP022437.1"/>
</dbReference>
<dbReference type="Proteomes" id="UP000204391">
    <property type="component" value="Chromosome"/>
</dbReference>
<keyword evidence="3" id="KW-0963">Cytoplasm</keyword>
<dbReference type="InterPro" id="IPR002669">
    <property type="entry name" value="UreD"/>
</dbReference>
<evidence type="ECO:0000256" key="2">
    <source>
        <dbReference type="ARBA" id="ARBA00023186"/>
    </source>
</evidence>
<evidence type="ECO:0000256" key="3">
    <source>
        <dbReference type="HAMAP-Rule" id="MF_01384"/>
    </source>
</evidence>
<dbReference type="PANTHER" id="PTHR33643">
    <property type="entry name" value="UREASE ACCESSORY PROTEIN D"/>
    <property type="match status" value="1"/>
</dbReference>
<organism evidence="4 5">
    <name type="scientific">Virgibacillus necropolis</name>
    <dbReference type="NCBI Taxonomy" id="163877"/>
    <lineage>
        <taxon>Bacteria</taxon>
        <taxon>Bacillati</taxon>
        <taxon>Bacillota</taxon>
        <taxon>Bacilli</taxon>
        <taxon>Bacillales</taxon>
        <taxon>Bacillaceae</taxon>
        <taxon>Virgibacillus</taxon>
    </lineage>
</organism>
<dbReference type="HAMAP" id="MF_01384">
    <property type="entry name" value="UreD"/>
    <property type="match status" value="1"/>
</dbReference>
<comment type="similarity">
    <text evidence="1 3">Belongs to the UreD family.</text>
</comment>
<protein>
    <recommendedName>
        <fullName evidence="3">Urease accessory protein UreD</fullName>
    </recommendedName>
</protein>
<sequence>MSDWTGILDLNVEDNQGKSVAKNIYFQGALKVMRPVYHNKSGQPCYYILNPGGGYLDGDTYRMKVSLGEKAKLTLTTQSATKVYKTPSRGAYQETEIFLEKDSYLEYLPDPLIAYKDARYHQKNVVRMKKGSTFLYSDILTPGWSPEGKHFSYETVRLINEIYLEDELVAFDHIKLTPEAQHMNGLGYMEGYTHLGSFIVVGEKTNSDLLDRLYETISKEKSDVKAGLSKLSIPGFTIRVMANSTQVIERIFTACHHIITQEWFQTKPSFLRKY</sequence>
<dbReference type="OrthoDB" id="9807968at2"/>
<dbReference type="GO" id="GO:0016151">
    <property type="term" value="F:nickel cation binding"/>
    <property type="evidence" value="ECO:0007669"/>
    <property type="project" value="UniProtKB-UniRule"/>
</dbReference>
<reference evidence="4 5" key="1">
    <citation type="journal article" date="2003" name="Int. J. Syst. Evol. Microbiol.">
        <title>Virgibacillus carmonensis sp. nov., Virgibacillus necropolis sp. nov. and Virgibacillus picturae sp. nov., three novel species isolated from deteriorated mural paintings, transfer of the species of the genus salibacillus to Virgibacillus, as Virgibacillus marismortui comb. nov. and Virgibacillus salexigens comb. nov., and emended description of the genus Virgibacillus.</title>
        <authorList>
            <person name="Heyrman J."/>
            <person name="Logan N.A."/>
            <person name="Busse H.J."/>
            <person name="Balcaen A."/>
            <person name="Lebbe L."/>
            <person name="Rodriguez-Diaz M."/>
            <person name="Swings J."/>
            <person name="De Vos P."/>
        </authorList>
    </citation>
    <scope>NUCLEOTIDE SEQUENCE [LARGE SCALE GENOMIC DNA]</scope>
    <source>
        <strain evidence="4 5">LMG 19488</strain>
    </source>
</reference>
<keyword evidence="2 3" id="KW-0143">Chaperone</keyword>
<comment type="subcellular location">
    <subcellularLocation>
        <location evidence="3">Cytoplasm</location>
    </subcellularLocation>
</comment>
<comment type="function">
    <text evidence="3">Required for maturation of urease via the functional incorporation of the urease nickel metallocenter.</text>
</comment>
<accession>A0A221MH79</accession>
<keyword evidence="5" id="KW-1185">Reference proteome</keyword>
<keyword evidence="3" id="KW-0996">Nickel insertion</keyword>
<dbReference type="KEGG" id="vne:CFK40_18995"/>
<dbReference type="EMBL" id="CP022437">
    <property type="protein sequence ID" value="ASN06949.1"/>
    <property type="molecule type" value="Genomic_DNA"/>
</dbReference>
<comment type="subunit">
    <text evidence="3">UreD, UreF and UreG form a complex that acts as a GTP-hydrolysis-dependent molecular chaperone, activating the urease apoprotein by helping to assemble the nickel containing metallocenter of UreC. The UreE protein probably delivers the nickel.</text>
</comment>
<dbReference type="PANTHER" id="PTHR33643:SF1">
    <property type="entry name" value="UREASE ACCESSORY PROTEIN D"/>
    <property type="match status" value="1"/>
</dbReference>
<dbReference type="Pfam" id="PF01774">
    <property type="entry name" value="UreD"/>
    <property type="match status" value="1"/>
</dbReference>
<evidence type="ECO:0000313" key="4">
    <source>
        <dbReference type="EMBL" id="ASN06949.1"/>
    </source>
</evidence>
<name>A0A221MH79_9BACI</name>
<evidence type="ECO:0000256" key="1">
    <source>
        <dbReference type="ARBA" id="ARBA00007177"/>
    </source>
</evidence>
<gene>
    <name evidence="3" type="primary">ureD</name>
    <name evidence="4" type="ORF">CFK40_18995</name>
</gene>
<proteinExistence type="inferred from homology"/>
<dbReference type="GO" id="GO:0005737">
    <property type="term" value="C:cytoplasm"/>
    <property type="evidence" value="ECO:0007669"/>
    <property type="project" value="UniProtKB-SubCell"/>
</dbReference>
<dbReference type="AlphaFoldDB" id="A0A221MH79"/>
<evidence type="ECO:0000313" key="5">
    <source>
        <dbReference type="Proteomes" id="UP000204391"/>
    </source>
</evidence>